<protein>
    <submittedName>
        <fullName evidence="1">Uncharacterized protein</fullName>
    </submittedName>
</protein>
<gene>
    <name evidence="1" type="ORF">PHLCEN_2v6609</name>
</gene>
<accession>A0A2R6NYT3</accession>
<evidence type="ECO:0000313" key="1">
    <source>
        <dbReference type="EMBL" id="PSR80693.1"/>
    </source>
</evidence>
<keyword evidence="2" id="KW-1185">Reference proteome</keyword>
<dbReference type="AlphaFoldDB" id="A0A2R6NYT3"/>
<organism evidence="1 2">
    <name type="scientific">Hermanssonia centrifuga</name>
    <dbReference type="NCBI Taxonomy" id="98765"/>
    <lineage>
        <taxon>Eukaryota</taxon>
        <taxon>Fungi</taxon>
        <taxon>Dikarya</taxon>
        <taxon>Basidiomycota</taxon>
        <taxon>Agaricomycotina</taxon>
        <taxon>Agaricomycetes</taxon>
        <taxon>Polyporales</taxon>
        <taxon>Meruliaceae</taxon>
        <taxon>Hermanssonia</taxon>
    </lineage>
</organism>
<proteinExistence type="predicted"/>
<name>A0A2R6NYT3_9APHY</name>
<dbReference type="Proteomes" id="UP000186601">
    <property type="component" value="Unassembled WGS sequence"/>
</dbReference>
<dbReference type="EMBL" id="MLYV02000643">
    <property type="protein sequence ID" value="PSR80693.1"/>
    <property type="molecule type" value="Genomic_DNA"/>
</dbReference>
<sequence>MYGVLDAGSYNSSLGRHLLAIITTHDSWSQSWSSTTKMTKDGVFSRLNGED</sequence>
<comment type="caution">
    <text evidence="1">The sequence shown here is derived from an EMBL/GenBank/DDBJ whole genome shotgun (WGS) entry which is preliminary data.</text>
</comment>
<reference evidence="1 2" key="1">
    <citation type="submission" date="2018-02" db="EMBL/GenBank/DDBJ databases">
        <title>Genome sequence of the basidiomycete white-rot fungus Phlebia centrifuga.</title>
        <authorList>
            <person name="Granchi Z."/>
            <person name="Peng M."/>
            <person name="de Vries R.P."/>
            <person name="Hilden K."/>
            <person name="Makela M.R."/>
            <person name="Grigoriev I."/>
            <person name="Riley R."/>
        </authorList>
    </citation>
    <scope>NUCLEOTIDE SEQUENCE [LARGE SCALE GENOMIC DNA]</scope>
    <source>
        <strain evidence="1 2">FBCC195</strain>
    </source>
</reference>
<evidence type="ECO:0000313" key="2">
    <source>
        <dbReference type="Proteomes" id="UP000186601"/>
    </source>
</evidence>